<proteinExistence type="predicted"/>
<protein>
    <submittedName>
        <fullName evidence="1">Uncharacterized protein</fullName>
    </submittedName>
</protein>
<comment type="caution">
    <text evidence="1">The sequence shown here is derived from an EMBL/GenBank/DDBJ whole genome shotgun (WGS) entry which is preliminary data.</text>
</comment>
<evidence type="ECO:0000313" key="2">
    <source>
        <dbReference type="Proteomes" id="UP001341840"/>
    </source>
</evidence>
<gene>
    <name evidence="1" type="ORF">PIB30_022364</name>
</gene>
<dbReference type="Proteomes" id="UP001341840">
    <property type="component" value="Unassembled WGS sequence"/>
</dbReference>
<evidence type="ECO:0000313" key="1">
    <source>
        <dbReference type="EMBL" id="MED6181764.1"/>
    </source>
</evidence>
<organism evidence="1 2">
    <name type="scientific">Stylosanthes scabra</name>
    <dbReference type="NCBI Taxonomy" id="79078"/>
    <lineage>
        <taxon>Eukaryota</taxon>
        <taxon>Viridiplantae</taxon>
        <taxon>Streptophyta</taxon>
        <taxon>Embryophyta</taxon>
        <taxon>Tracheophyta</taxon>
        <taxon>Spermatophyta</taxon>
        <taxon>Magnoliopsida</taxon>
        <taxon>eudicotyledons</taxon>
        <taxon>Gunneridae</taxon>
        <taxon>Pentapetalae</taxon>
        <taxon>rosids</taxon>
        <taxon>fabids</taxon>
        <taxon>Fabales</taxon>
        <taxon>Fabaceae</taxon>
        <taxon>Papilionoideae</taxon>
        <taxon>50 kb inversion clade</taxon>
        <taxon>dalbergioids sensu lato</taxon>
        <taxon>Dalbergieae</taxon>
        <taxon>Pterocarpus clade</taxon>
        <taxon>Stylosanthes</taxon>
    </lineage>
</organism>
<name>A0ABU6W915_9FABA</name>
<sequence length="293" mass="33404">MTYLGGEWVSSLILVVISEDQSKIWFGYCEWAFSACKLLLDLTGPYGPCCGRYWIARAGQAQYPEQLPQTQSVSRFLEASCSRRVRLDITADVSRLFDCGRGRERTSVLDIRNSSVLVFSKKIFYLHWALLLQLSQEDSSFSGEKMTDIPQDEQLAVMGQGAVAAQMLHELPDIYQWVTRDVLVAPSTLSQEYLDELKSSGVLFGGGDLERRYRVEAASPNERVCFLNLNHLRVPNWLWVNEVMFTEFGIQIPFSNFQQRLLNRSSIAPSQLHPNAWSAIRCFELVTEFLQLP</sequence>
<reference evidence="1 2" key="1">
    <citation type="journal article" date="2023" name="Plants (Basel)">
        <title>Bridging the Gap: Combining Genomics and Transcriptomics Approaches to Understand Stylosanthes scabra, an Orphan Legume from the Brazilian Caatinga.</title>
        <authorList>
            <person name="Ferreira-Neto J.R.C."/>
            <person name="da Silva M.D."/>
            <person name="Binneck E."/>
            <person name="de Melo N.F."/>
            <person name="da Silva R.H."/>
            <person name="de Melo A.L.T.M."/>
            <person name="Pandolfi V."/>
            <person name="Bustamante F.O."/>
            <person name="Brasileiro-Vidal A.C."/>
            <person name="Benko-Iseppon A.M."/>
        </authorList>
    </citation>
    <scope>NUCLEOTIDE SEQUENCE [LARGE SCALE GENOMIC DNA]</scope>
    <source>
        <tissue evidence="1">Leaves</tissue>
    </source>
</reference>
<dbReference type="EMBL" id="JASCZI010181318">
    <property type="protein sequence ID" value="MED6181764.1"/>
    <property type="molecule type" value="Genomic_DNA"/>
</dbReference>
<keyword evidence="2" id="KW-1185">Reference proteome</keyword>
<accession>A0ABU6W915</accession>